<dbReference type="InterPro" id="IPR013766">
    <property type="entry name" value="Thioredoxin_domain"/>
</dbReference>
<dbReference type="STRING" id="1802056.A2954_02355"/>
<evidence type="ECO:0000313" key="11">
    <source>
        <dbReference type="EMBL" id="OGK39610.1"/>
    </source>
</evidence>
<evidence type="ECO:0000256" key="4">
    <source>
        <dbReference type="ARBA" id="ARBA00023157"/>
    </source>
</evidence>
<comment type="caution">
    <text evidence="11">The sequence shown here is derived from an EMBL/GenBank/DDBJ whole genome shotgun (WGS) entry which is preliminary data.</text>
</comment>
<keyword evidence="5 9" id="KW-0676">Redox-active center</keyword>
<dbReference type="InterPro" id="IPR005746">
    <property type="entry name" value="Thioredoxin"/>
</dbReference>
<evidence type="ECO:0000256" key="9">
    <source>
        <dbReference type="PIRSR" id="PIRSR000077-4"/>
    </source>
</evidence>
<dbReference type="PANTHER" id="PTHR45663">
    <property type="entry name" value="GEO12009P1"/>
    <property type="match status" value="1"/>
</dbReference>
<evidence type="ECO:0000256" key="1">
    <source>
        <dbReference type="ARBA" id="ARBA00008987"/>
    </source>
</evidence>
<dbReference type="EMBL" id="MGAG01000039">
    <property type="protein sequence ID" value="OGK39610.1"/>
    <property type="molecule type" value="Genomic_DNA"/>
</dbReference>
<evidence type="ECO:0000256" key="6">
    <source>
        <dbReference type="NCBIfam" id="TIGR01068"/>
    </source>
</evidence>
<evidence type="ECO:0000256" key="3">
    <source>
        <dbReference type="ARBA" id="ARBA00022982"/>
    </source>
</evidence>
<evidence type="ECO:0000256" key="2">
    <source>
        <dbReference type="ARBA" id="ARBA00022448"/>
    </source>
</evidence>
<dbReference type="Gene3D" id="3.40.30.10">
    <property type="entry name" value="Glutaredoxin"/>
    <property type="match status" value="1"/>
</dbReference>
<evidence type="ECO:0000259" key="10">
    <source>
        <dbReference type="PROSITE" id="PS51352"/>
    </source>
</evidence>
<dbReference type="Pfam" id="PF00085">
    <property type="entry name" value="Thioredoxin"/>
    <property type="match status" value="1"/>
</dbReference>
<feature type="active site" description="Nucleophile" evidence="8">
    <location>
        <position position="34"/>
    </location>
</feature>
<evidence type="ECO:0000313" key="12">
    <source>
        <dbReference type="Proteomes" id="UP000177698"/>
    </source>
</evidence>
<feature type="disulfide bond" description="Redox-active" evidence="9">
    <location>
        <begin position="31"/>
        <end position="34"/>
    </location>
</feature>
<dbReference type="InterPro" id="IPR036249">
    <property type="entry name" value="Thioredoxin-like_sf"/>
</dbReference>
<reference evidence="11 12" key="1">
    <citation type="journal article" date="2016" name="Nat. Commun.">
        <title>Thousands of microbial genomes shed light on interconnected biogeochemical processes in an aquifer system.</title>
        <authorList>
            <person name="Anantharaman K."/>
            <person name="Brown C.T."/>
            <person name="Hug L.A."/>
            <person name="Sharon I."/>
            <person name="Castelle C.J."/>
            <person name="Probst A.J."/>
            <person name="Thomas B.C."/>
            <person name="Singh A."/>
            <person name="Wilkins M.J."/>
            <person name="Karaoz U."/>
            <person name="Brodie E.L."/>
            <person name="Williams K.H."/>
            <person name="Hubbard S.S."/>
            <person name="Banfield J.F."/>
        </authorList>
    </citation>
    <scope>NUCLEOTIDE SEQUENCE [LARGE SCALE GENOMIC DNA]</scope>
</reference>
<feature type="site" description="Contributes to redox potential value" evidence="8">
    <location>
        <position position="32"/>
    </location>
</feature>
<feature type="domain" description="Thioredoxin" evidence="10">
    <location>
        <begin position="1"/>
        <end position="106"/>
    </location>
</feature>
<dbReference type="AlphaFoldDB" id="A0A1F7I8B7"/>
<dbReference type="PRINTS" id="PR00421">
    <property type="entry name" value="THIOREDOXIN"/>
</dbReference>
<proteinExistence type="inferred from homology"/>
<keyword evidence="4 9" id="KW-1015">Disulfide bond</keyword>
<protein>
    <recommendedName>
        <fullName evidence="6 7">Thioredoxin</fullName>
    </recommendedName>
</protein>
<dbReference type="GO" id="GO:0005737">
    <property type="term" value="C:cytoplasm"/>
    <property type="evidence" value="ECO:0007669"/>
    <property type="project" value="TreeGrafter"/>
</dbReference>
<dbReference type="GO" id="GO:0015035">
    <property type="term" value="F:protein-disulfide reductase activity"/>
    <property type="evidence" value="ECO:0007669"/>
    <property type="project" value="UniProtKB-UniRule"/>
</dbReference>
<dbReference type="Proteomes" id="UP000177698">
    <property type="component" value="Unassembled WGS sequence"/>
</dbReference>
<evidence type="ECO:0000256" key="7">
    <source>
        <dbReference type="PIRNR" id="PIRNR000077"/>
    </source>
</evidence>
<dbReference type="PIRSF" id="PIRSF000077">
    <property type="entry name" value="Thioredoxin"/>
    <property type="match status" value="1"/>
</dbReference>
<evidence type="ECO:0000256" key="5">
    <source>
        <dbReference type="ARBA" id="ARBA00023284"/>
    </source>
</evidence>
<evidence type="ECO:0000256" key="8">
    <source>
        <dbReference type="PIRSR" id="PIRSR000077-1"/>
    </source>
</evidence>
<dbReference type="NCBIfam" id="TIGR01068">
    <property type="entry name" value="thioredoxin"/>
    <property type="match status" value="1"/>
</dbReference>
<sequence length="106" mass="11959">MAVTLINQDSFQKEVLEDKGIVFIDFYADWCGPCRLTSPTIEELSNEIKNINFLKVDVDKNPELAQQYSIFSIPTFMIFKGGQVVSQFVGAMGKEGFLNEIKKITS</sequence>
<dbReference type="SUPFAM" id="SSF52833">
    <property type="entry name" value="Thioredoxin-like"/>
    <property type="match status" value="1"/>
</dbReference>
<dbReference type="FunFam" id="3.40.30.10:FF:000001">
    <property type="entry name" value="Thioredoxin"/>
    <property type="match status" value="1"/>
</dbReference>
<name>A0A1F7I8B7_9BACT</name>
<gene>
    <name evidence="11" type="ORF">A2954_02355</name>
</gene>
<dbReference type="InterPro" id="IPR017937">
    <property type="entry name" value="Thioredoxin_CS"/>
</dbReference>
<keyword evidence="3" id="KW-0249">Electron transport</keyword>
<feature type="site" description="Contributes to redox potential value" evidence="8">
    <location>
        <position position="33"/>
    </location>
</feature>
<feature type="active site" description="Nucleophile" evidence="8">
    <location>
        <position position="31"/>
    </location>
</feature>
<feature type="site" description="Deprotonates C-terminal active site Cys" evidence="8">
    <location>
        <position position="25"/>
    </location>
</feature>
<dbReference type="PROSITE" id="PS00194">
    <property type="entry name" value="THIOREDOXIN_1"/>
    <property type="match status" value="1"/>
</dbReference>
<organism evidence="11 12">
    <name type="scientific">Candidatus Roizmanbacteria bacterium RIFCSPLOWO2_01_FULL_37_12</name>
    <dbReference type="NCBI Taxonomy" id="1802056"/>
    <lineage>
        <taxon>Bacteria</taxon>
        <taxon>Candidatus Roizmaniibacteriota</taxon>
    </lineage>
</organism>
<comment type="similarity">
    <text evidence="1 7">Belongs to the thioredoxin family.</text>
</comment>
<dbReference type="CDD" id="cd02947">
    <property type="entry name" value="TRX_family"/>
    <property type="match status" value="1"/>
</dbReference>
<keyword evidence="2" id="KW-0813">Transport</keyword>
<accession>A0A1F7I8B7</accession>
<dbReference type="PANTHER" id="PTHR45663:SF11">
    <property type="entry name" value="GEO12009P1"/>
    <property type="match status" value="1"/>
</dbReference>
<dbReference type="PROSITE" id="PS51352">
    <property type="entry name" value="THIOREDOXIN_2"/>
    <property type="match status" value="1"/>
</dbReference>